<organism evidence="1 2">
    <name type="scientific">Edwardsiella tarda ATCC 23685</name>
    <dbReference type="NCBI Taxonomy" id="500638"/>
    <lineage>
        <taxon>Bacteria</taxon>
        <taxon>Pseudomonadati</taxon>
        <taxon>Pseudomonadota</taxon>
        <taxon>Gammaproteobacteria</taxon>
        <taxon>Enterobacterales</taxon>
        <taxon>Hafniaceae</taxon>
        <taxon>Edwardsiella</taxon>
    </lineage>
</organism>
<accession>D4F4X3</accession>
<comment type="caution">
    <text evidence="1">The sequence shown here is derived from an EMBL/GenBank/DDBJ whole genome shotgun (WGS) entry which is preliminary data.</text>
</comment>
<dbReference type="AlphaFoldDB" id="D4F4X3"/>
<name>D4F4X3_EDWTA</name>
<evidence type="ECO:0000313" key="2">
    <source>
        <dbReference type="Proteomes" id="UP000003692"/>
    </source>
</evidence>
<dbReference type="HOGENOM" id="CLU_2878682_0_0_6"/>
<evidence type="ECO:0000313" key="1">
    <source>
        <dbReference type="EMBL" id="EFE23191.1"/>
    </source>
</evidence>
<gene>
    <name evidence="1" type="ORF">EDWATA_01800</name>
</gene>
<protein>
    <submittedName>
        <fullName evidence="1">Uncharacterized protein</fullName>
    </submittedName>
</protein>
<proteinExistence type="predicted"/>
<reference evidence="1 2" key="1">
    <citation type="submission" date="2010-02" db="EMBL/GenBank/DDBJ databases">
        <authorList>
            <person name="Weinstock G."/>
            <person name="Sodergren E."/>
            <person name="Clifton S."/>
            <person name="Fulton L."/>
            <person name="Fulton B."/>
            <person name="Courtney L."/>
            <person name="Fronick C."/>
            <person name="Harrison M."/>
            <person name="Strong C."/>
            <person name="Farmer C."/>
            <person name="Delahaunty K."/>
            <person name="Markovic C."/>
            <person name="Hall O."/>
            <person name="Minx P."/>
            <person name="Tomlinson C."/>
            <person name="Mitreva M."/>
            <person name="Nelson J."/>
            <person name="Hou S."/>
            <person name="Wollam A."/>
            <person name="Pepin K.H."/>
            <person name="Johnson M."/>
            <person name="Bhonagiri V."/>
            <person name="Zhang X."/>
            <person name="Suruliraj S."/>
            <person name="Warren W."/>
            <person name="Chinwalla A."/>
            <person name="Mardis E.R."/>
            <person name="Wilson R.K."/>
        </authorList>
    </citation>
    <scope>NUCLEOTIDE SEQUENCE [LARGE SCALE GENOMIC DNA]</scope>
    <source>
        <strain evidence="1 2">ATCC 23685</strain>
    </source>
</reference>
<dbReference type="Proteomes" id="UP000003692">
    <property type="component" value="Unassembled WGS sequence"/>
</dbReference>
<dbReference type="EMBL" id="ADGK01000114">
    <property type="protein sequence ID" value="EFE23191.1"/>
    <property type="molecule type" value="Genomic_DNA"/>
</dbReference>
<sequence>MLITGHPRSWCVDAVQGGTTEGLNGAHPSSVYNNSHYYIFVDYQGDRLCGEGWGEQAVCCWIN</sequence>